<accession>A0A6C0BWH6</accession>
<feature type="compositionally biased region" description="Basic residues" evidence="1">
    <location>
        <begin position="376"/>
        <end position="414"/>
    </location>
</feature>
<protein>
    <submittedName>
        <fullName evidence="2">Uncharacterized protein</fullName>
    </submittedName>
</protein>
<dbReference type="AlphaFoldDB" id="A0A6C0BWH6"/>
<sequence>MEQCNYVDPARAEKGIQYDYDMFSHTIYENSLCIQTDDEKTKTNQEELKQSGSLPIYCIIAHSEINTNINVSMDDKFKYHIRTPASTFFRLENQQYAYDISPIGGLMECNNNLKQYMEYIAKNHPTYMKVLFSPNYKECSTPLVSEGFNLDSVLFSPPLYSTINKSLNFMSTRERSTIRFGIVQLNKPMDEEVKNVINSVGKISHATNEEEQKARMFNMSISQFGKLTNNPEAEKVFVEHLKTNNYNCTLEKLTSIFGKGIYIIATCSPLVLTINVEGKDPVKYNSEMAITSKSKKKPANIELVDKALYAFNADLQHMVYALNYRWMEMVQYNPSVQLKDTIPSADVKPSKKYFKIAETRKELNLDSGDETDGGVKKKLRHTTKKRKQPTKKRKNSKKRTTIKRHRRPSRAHRS</sequence>
<evidence type="ECO:0000313" key="2">
    <source>
        <dbReference type="EMBL" id="QHS95788.1"/>
    </source>
</evidence>
<dbReference type="EMBL" id="MN739257">
    <property type="protein sequence ID" value="QHS95788.1"/>
    <property type="molecule type" value="Genomic_DNA"/>
</dbReference>
<name>A0A6C0BWH6_9ZZZZ</name>
<reference evidence="2" key="1">
    <citation type="journal article" date="2020" name="Nature">
        <title>Giant virus diversity and host interactions through global metagenomics.</title>
        <authorList>
            <person name="Schulz F."/>
            <person name="Roux S."/>
            <person name="Paez-Espino D."/>
            <person name="Jungbluth S."/>
            <person name="Walsh D.A."/>
            <person name="Denef V.J."/>
            <person name="McMahon K.D."/>
            <person name="Konstantinidis K.T."/>
            <person name="Eloe-Fadrosh E.A."/>
            <person name="Kyrpides N.C."/>
            <person name="Woyke T."/>
        </authorList>
    </citation>
    <scope>NUCLEOTIDE SEQUENCE</scope>
    <source>
        <strain evidence="2">GVMAG-M-3300018868-6</strain>
    </source>
</reference>
<feature type="region of interest" description="Disordered" evidence="1">
    <location>
        <begin position="365"/>
        <end position="414"/>
    </location>
</feature>
<organism evidence="2">
    <name type="scientific">viral metagenome</name>
    <dbReference type="NCBI Taxonomy" id="1070528"/>
    <lineage>
        <taxon>unclassified sequences</taxon>
        <taxon>metagenomes</taxon>
        <taxon>organismal metagenomes</taxon>
    </lineage>
</organism>
<evidence type="ECO:0000256" key="1">
    <source>
        <dbReference type="SAM" id="MobiDB-lite"/>
    </source>
</evidence>
<proteinExistence type="predicted"/>